<sequence>MKKVLIAIVVFVALLIGGIVFLLGSAGDLIKQQVETQGTRYLGTSVTLASAELAITEGKLTLSDFNVANPSGFSEQSAFSFSSVAVDIGQVSEEPYTVQTISVNAPEVLYEVDAKGKGKGNLLVLKDNIQQVLPKRSAPAKPSAGPNPLVIVDDVQITKVKLKLNFEQLDTGEFNLPVDQRTYDITLPTFSAGAIGQPNGLPADQVGAAIVEKMLDNIIAQAKNEAEKRLKDAAKAKAKEKLDEKKQELEEKAKSKLKDLLGSE</sequence>
<dbReference type="EMBL" id="RPOK01000002">
    <property type="protein sequence ID" value="RPJ67166.1"/>
    <property type="molecule type" value="Genomic_DNA"/>
</dbReference>
<comment type="caution">
    <text evidence="2">The sequence shown here is derived from an EMBL/GenBank/DDBJ whole genome shotgun (WGS) entry which is preliminary data.</text>
</comment>
<gene>
    <name evidence="2" type="ORF">DRW07_06410</name>
</gene>
<dbReference type="AlphaFoldDB" id="A0A3N5Y353"/>
<evidence type="ECO:0000313" key="2">
    <source>
        <dbReference type="EMBL" id="RPJ67166.1"/>
    </source>
</evidence>
<reference evidence="2 3" key="1">
    <citation type="submission" date="2018-11" db="EMBL/GenBank/DDBJ databases">
        <authorList>
            <person name="Ye M.-Q."/>
            <person name="Du Z.-J."/>
        </authorList>
    </citation>
    <scope>NUCLEOTIDE SEQUENCE [LARGE SCALE GENOMIC DNA]</scope>
    <source>
        <strain evidence="2 3">U0105</strain>
    </source>
</reference>
<evidence type="ECO:0000256" key="1">
    <source>
        <dbReference type="SAM" id="MobiDB-lite"/>
    </source>
</evidence>
<dbReference type="Proteomes" id="UP000275281">
    <property type="component" value="Unassembled WGS sequence"/>
</dbReference>
<feature type="region of interest" description="Disordered" evidence="1">
    <location>
        <begin position="237"/>
        <end position="264"/>
    </location>
</feature>
<name>A0A3N5Y353_9ALTE</name>
<dbReference type="OrthoDB" id="7062138at2"/>
<accession>A0A3N5Y353</accession>
<proteinExistence type="predicted"/>
<evidence type="ECO:0000313" key="3">
    <source>
        <dbReference type="Proteomes" id="UP000275281"/>
    </source>
</evidence>
<organism evidence="2 3">
    <name type="scientific">Alteromonas sediminis</name>
    <dbReference type="NCBI Taxonomy" id="2259342"/>
    <lineage>
        <taxon>Bacteria</taxon>
        <taxon>Pseudomonadati</taxon>
        <taxon>Pseudomonadota</taxon>
        <taxon>Gammaproteobacteria</taxon>
        <taxon>Alteromonadales</taxon>
        <taxon>Alteromonadaceae</taxon>
        <taxon>Alteromonas/Salinimonas group</taxon>
        <taxon>Alteromonas</taxon>
    </lineage>
</organism>
<evidence type="ECO:0008006" key="4">
    <source>
        <dbReference type="Google" id="ProtNLM"/>
    </source>
</evidence>
<protein>
    <recommendedName>
        <fullName evidence="4">AsmA family protein</fullName>
    </recommendedName>
</protein>
<dbReference type="RefSeq" id="WP_124027070.1">
    <property type="nucleotide sequence ID" value="NZ_JBHRSN010000015.1"/>
</dbReference>
<keyword evidence="3" id="KW-1185">Reference proteome</keyword>